<protein>
    <recommendedName>
        <fullName evidence="3">Peroxidase</fullName>
    </recommendedName>
</protein>
<dbReference type="Proteomes" id="UP001370490">
    <property type="component" value="Unassembled WGS sequence"/>
</dbReference>
<evidence type="ECO:0000313" key="2">
    <source>
        <dbReference type="Proteomes" id="UP001370490"/>
    </source>
</evidence>
<gene>
    <name evidence="1" type="ORF">RJ641_002268</name>
</gene>
<accession>A0AAN8VJ81</accession>
<dbReference type="GO" id="GO:0020037">
    <property type="term" value="F:heme binding"/>
    <property type="evidence" value="ECO:0007669"/>
    <property type="project" value="InterPro"/>
</dbReference>
<dbReference type="InterPro" id="IPR010255">
    <property type="entry name" value="Haem_peroxidase_sf"/>
</dbReference>
<dbReference type="AlphaFoldDB" id="A0AAN8VJ81"/>
<proteinExistence type="predicted"/>
<sequence length="77" mass="8570">MEAIPIITPLDVATPFSFDHAYYGNLEAKMGLYLDLRTKPLAQALARDKQKFFQAFSAVMDKMGSIAVTGGWIVFQL</sequence>
<dbReference type="Gene3D" id="1.10.420.10">
    <property type="entry name" value="Peroxidase, domain 2"/>
    <property type="match status" value="1"/>
</dbReference>
<organism evidence="1 2">
    <name type="scientific">Dillenia turbinata</name>
    <dbReference type="NCBI Taxonomy" id="194707"/>
    <lineage>
        <taxon>Eukaryota</taxon>
        <taxon>Viridiplantae</taxon>
        <taxon>Streptophyta</taxon>
        <taxon>Embryophyta</taxon>
        <taxon>Tracheophyta</taxon>
        <taxon>Spermatophyta</taxon>
        <taxon>Magnoliopsida</taxon>
        <taxon>eudicotyledons</taxon>
        <taxon>Gunneridae</taxon>
        <taxon>Pentapetalae</taxon>
        <taxon>Dilleniales</taxon>
        <taxon>Dilleniaceae</taxon>
        <taxon>Dillenia</taxon>
    </lineage>
</organism>
<dbReference type="GO" id="GO:0006979">
    <property type="term" value="P:response to oxidative stress"/>
    <property type="evidence" value="ECO:0007669"/>
    <property type="project" value="InterPro"/>
</dbReference>
<evidence type="ECO:0008006" key="3">
    <source>
        <dbReference type="Google" id="ProtNLM"/>
    </source>
</evidence>
<evidence type="ECO:0000313" key="1">
    <source>
        <dbReference type="EMBL" id="KAK6932644.1"/>
    </source>
</evidence>
<comment type="caution">
    <text evidence="1">The sequence shown here is derived from an EMBL/GenBank/DDBJ whole genome shotgun (WGS) entry which is preliminary data.</text>
</comment>
<reference evidence="1 2" key="1">
    <citation type="submission" date="2023-12" db="EMBL/GenBank/DDBJ databases">
        <title>A high-quality genome assembly for Dillenia turbinata (Dilleniales).</title>
        <authorList>
            <person name="Chanderbali A."/>
        </authorList>
    </citation>
    <scope>NUCLEOTIDE SEQUENCE [LARGE SCALE GENOMIC DNA]</scope>
    <source>
        <strain evidence="1">LSX21</strain>
        <tissue evidence="1">Leaf</tissue>
    </source>
</reference>
<name>A0AAN8VJ81_9MAGN</name>
<dbReference type="GO" id="GO:0004601">
    <property type="term" value="F:peroxidase activity"/>
    <property type="evidence" value="ECO:0007669"/>
    <property type="project" value="InterPro"/>
</dbReference>
<keyword evidence="2" id="KW-1185">Reference proteome</keyword>
<dbReference type="SUPFAM" id="SSF48113">
    <property type="entry name" value="Heme-dependent peroxidases"/>
    <property type="match status" value="1"/>
</dbReference>
<dbReference type="EMBL" id="JBAMMX010000010">
    <property type="protein sequence ID" value="KAK6932644.1"/>
    <property type="molecule type" value="Genomic_DNA"/>
</dbReference>